<dbReference type="AlphaFoldDB" id="A0A8H6P9D6"/>
<dbReference type="Proteomes" id="UP000630445">
    <property type="component" value="Unassembled WGS sequence"/>
</dbReference>
<sequence length="451" mass="51461">MDNASFHHSERVKQLCSDAGVKLLYLPPYSPDFNPIEEFFAELKAYIKKAWPAYEEDPDQGFKTFLRRHQSSLEDVLNFSEPFLLTPQQHQTARSLLNALTEHYGPEQTSQKGYLPAKLIRSTFNYVASKDSFLTFFFTYLHECLTEVNSDIALALSYFYDFASWDADMQRKAMGAVEEFADFMVTQFFLPLRASSVKTPQPTPTSLSAIQPSTPTGTKQRISLLRHDCLIRDHHRCVVTRKFDIAEARKRRAKDKNCEDDDGKRLDSEPHDSFVHLEVAHIIPHCLTTVAPGDSELSDSKKNVLRILDMFDHGITHLIDGPKIDSPLNALTLTLECHRLFGEFQIYFEPTGNPYEYRIDSTESGFLRDPFFPVIRTLMLSPHRTIDPPSPRLLGVHRAIAHILKLSGAGDYIDQILRDMEQVAVEADGSTNLGDIMRLRFDGWLNQLAVF</sequence>
<feature type="domain" description="Tc1-like transposase DDE" evidence="1">
    <location>
        <begin position="1"/>
        <end position="49"/>
    </location>
</feature>
<dbReference type="PANTHER" id="PTHR46564:SF1">
    <property type="entry name" value="TRANSPOSASE"/>
    <property type="match status" value="1"/>
</dbReference>
<proteinExistence type="predicted"/>
<protein>
    <recommendedName>
        <fullName evidence="5">HNH nuclease domain-containing protein</fullName>
    </recommendedName>
</protein>
<accession>A0A8H6P9D6</accession>
<dbReference type="OrthoDB" id="2104739at2759"/>
<feature type="domain" description="HNH nuclease" evidence="2">
    <location>
        <begin position="269"/>
        <end position="349"/>
    </location>
</feature>
<dbReference type="EMBL" id="JACBAD010002023">
    <property type="protein sequence ID" value="KAF7122296.1"/>
    <property type="molecule type" value="Genomic_DNA"/>
</dbReference>
<dbReference type="SUPFAM" id="SSF53098">
    <property type="entry name" value="Ribonuclease H-like"/>
    <property type="match status" value="1"/>
</dbReference>
<dbReference type="PANTHER" id="PTHR46564">
    <property type="entry name" value="TRANSPOSASE"/>
    <property type="match status" value="1"/>
</dbReference>
<dbReference type="GO" id="GO:0003676">
    <property type="term" value="F:nucleic acid binding"/>
    <property type="evidence" value="ECO:0007669"/>
    <property type="project" value="InterPro"/>
</dbReference>
<dbReference type="Pfam" id="PF13358">
    <property type="entry name" value="DDE_3"/>
    <property type="match status" value="1"/>
</dbReference>
<dbReference type="InterPro" id="IPR036397">
    <property type="entry name" value="RNaseH_sf"/>
</dbReference>
<evidence type="ECO:0000313" key="4">
    <source>
        <dbReference type="Proteomes" id="UP000630445"/>
    </source>
</evidence>
<evidence type="ECO:0000259" key="2">
    <source>
        <dbReference type="Pfam" id="PF13391"/>
    </source>
</evidence>
<gene>
    <name evidence="3" type="ORF">CNMCM5793_000253</name>
</gene>
<dbReference type="InterPro" id="IPR003615">
    <property type="entry name" value="HNH_nuc"/>
</dbReference>
<keyword evidence="4" id="KW-1185">Reference proteome</keyword>
<evidence type="ECO:0000259" key="1">
    <source>
        <dbReference type="Pfam" id="PF13358"/>
    </source>
</evidence>
<reference evidence="3" key="1">
    <citation type="submission" date="2020-06" db="EMBL/GenBank/DDBJ databases">
        <title>Draft genome sequences of strains closely related to Aspergillus parafelis and Aspergillus hiratsukae.</title>
        <authorList>
            <person name="Dos Santos R.A.C."/>
            <person name="Rivero-Menendez O."/>
            <person name="Steenwyk J.L."/>
            <person name="Mead M.E."/>
            <person name="Goldman G.H."/>
            <person name="Alastruey-Izquierdo A."/>
            <person name="Rokas A."/>
        </authorList>
    </citation>
    <scope>NUCLEOTIDE SEQUENCE</scope>
    <source>
        <strain evidence="3">CNM-CM5793</strain>
    </source>
</reference>
<dbReference type="Pfam" id="PF13391">
    <property type="entry name" value="HNH_2"/>
    <property type="match status" value="1"/>
</dbReference>
<organism evidence="3 4">
    <name type="scientific">Aspergillus hiratsukae</name>
    <dbReference type="NCBI Taxonomy" id="1194566"/>
    <lineage>
        <taxon>Eukaryota</taxon>
        <taxon>Fungi</taxon>
        <taxon>Dikarya</taxon>
        <taxon>Ascomycota</taxon>
        <taxon>Pezizomycotina</taxon>
        <taxon>Eurotiomycetes</taxon>
        <taxon>Eurotiomycetidae</taxon>
        <taxon>Eurotiales</taxon>
        <taxon>Aspergillaceae</taxon>
        <taxon>Aspergillus</taxon>
        <taxon>Aspergillus subgen. Fumigati</taxon>
    </lineage>
</organism>
<comment type="caution">
    <text evidence="3">The sequence shown here is derived from an EMBL/GenBank/DDBJ whole genome shotgun (WGS) entry which is preliminary data.</text>
</comment>
<dbReference type="InterPro" id="IPR038717">
    <property type="entry name" value="Tc1-like_DDE_dom"/>
</dbReference>
<dbReference type="InterPro" id="IPR012337">
    <property type="entry name" value="RNaseH-like_sf"/>
</dbReference>
<evidence type="ECO:0008006" key="5">
    <source>
        <dbReference type="Google" id="ProtNLM"/>
    </source>
</evidence>
<evidence type="ECO:0000313" key="3">
    <source>
        <dbReference type="EMBL" id="KAF7122296.1"/>
    </source>
</evidence>
<name>A0A8H6P9D6_9EURO</name>
<dbReference type="Gene3D" id="3.30.420.10">
    <property type="entry name" value="Ribonuclease H-like superfamily/Ribonuclease H"/>
    <property type="match status" value="1"/>
</dbReference>